<dbReference type="OrthoDB" id="2514702at2"/>
<keyword evidence="3" id="KW-0418">Kinase</keyword>
<sequence>MPVRTDGAPRPGRGRAARAGSGQQKALVTARRIVEDMQDGTVGSASKRALASVRRLLGARGVAVSDLSGSLRWVGRPAPEQETGPLVAGVLSAERPRGKPPLVAVPLRVRDELDGVLLVSGDVATGAVREVASLMTQALERGRLERSAERAERAELRALRAEISPHFVYNALTVIASLVHSEPDRARDLMIDFADYARYSFVQHGEYTTVSEEFHAIETYFALQRAVLGDRLQAHVRVAPEVLAVAVPCLVLEPLVENAIRHGIEPRSGPGTVHVHGEADGDECVITVEDDGIGMAPEEARAALSGDADTGRIGLANVDKRLRNVFGSWFGLVLETELGAGTRATVRLPRFQPGVLP</sequence>
<keyword evidence="4" id="KW-1185">Reference proteome</keyword>
<organism evidence="3 4">
    <name type="scientific">Haloactinospora alba</name>
    <dbReference type="NCBI Taxonomy" id="405555"/>
    <lineage>
        <taxon>Bacteria</taxon>
        <taxon>Bacillati</taxon>
        <taxon>Actinomycetota</taxon>
        <taxon>Actinomycetes</taxon>
        <taxon>Streptosporangiales</taxon>
        <taxon>Nocardiopsidaceae</taxon>
        <taxon>Haloactinospora</taxon>
    </lineage>
</organism>
<gene>
    <name evidence="3" type="ORF">FHX37_3362</name>
</gene>
<dbReference type="GO" id="GO:0016020">
    <property type="term" value="C:membrane"/>
    <property type="evidence" value="ECO:0007669"/>
    <property type="project" value="InterPro"/>
</dbReference>
<dbReference type="SMART" id="SM00387">
    <property type="entry name" value="HATPase_c"/>
    <property type="match status" value="1"/>
</dbReference>
<dbReference type="InterPro" id="IPR050640">
    <property type="entry name" value="Bact_2-comp_sensor_kinase"/>
</dbReference>
<protein>
    <submittedName>
        <fullName evidence="3">Two-component system LytT family sensor kinase</fullName>
    </submittedName>
</protein>
<dbReference type="Gene3D" id="3.30.565.10">
    <property type="entry name" value="Histidine kinase-like ATPase, C-terminal domain"/>
    <property type="match status" value="1"/>
</dbReference>
<dbReference type="PROSITE" id="PS50096">
    <property type="entry name" value="IQ"/>
    <property type="match status" value="1"/>
</dbReference>
<dbReference type="Pfam" id="PF06580">
    <property type="entry name" value="His_kinase"/>
    <property type="match status" value="1"/>
</dbReference>
<dbReference type="Proteomes" id="UP000317422">
    <property type="component" value="Unassembled WGS sequence"/>
</dbReference>
<accession>A0A543NNH6</accession>
<proteinExistence type="predicted"/>
<dbReference type="SUPFAM" id="SSF55874">
    <property type="entry name" value="ATPase domain of HSP90 chaperone/DNA topoisomerase II/histidine kinase"/>
    <property type="match status" value="1"/>
</dbReference>
<evidence type="ECO:0000256" key="1">
    <source>
        <dbReference type="SAM" id="MobiDB-lite"/>
    </source>
</evidence>
<dbReference type="Pfam" id="PF02518">
    <property type="entry name" value="HATPase_c"/>
    <property type="match status" value="1"/>
</dbReference>
<comment type="caution">
    <text evidence="3">The sequence shown here is derived from an EMBL/GenBank/DDBJ whole genome shotgun (WGS) entry which is preliminary data.</text>
</comment>
<name>A0A543NNH6_9ACTN</name>
<dbReference type="InterPro" id="IPR003594">
    <property type="entry name" value="HATPase_dom"/>
</dbReference>
<dbReference type="InterPro" id="IPR010559">
    <property type="entry name" value="Sig_transdc_His_kin_internal"/>
</dbReference>
<reference evidence="3 4" key="1">
    <citation type="submission" date="2019-06" db="EMBL/GenBank/DDBJ databases">
        <title>Sequencing the genomes of 1000 actinobacteria strains.</title>
        <authorList>
            <person name="Klenk H.-P."/>
        </authorList>
    </citation>
    <scope>NUCLEOTIDE SEQUENCE [LARGE SCALE GENOMIC DNA]</scope>
    <source>
        <strain evidence="3 4">DSM 45015</strain>
    </source>
</reference>
<evidence type="ECO:0000313" key="4">
    <source>
        <dbReference type="Proteomes" id="UP000317422"/>
    </source>
</evidence>
<feature type="domain" description="Histidine kinase/HSP90-like ATPase" evidence="2">
    <location>
        <begin position="247"/>
        <end position="352"/>
    </location>
</feature>
<dbReference type="EMBL" id="VFQC01000001">
    <property type="protein sequence ID" value="TQN33347.1"/>
    <property type="molecule type" value="Genomic_DNA"/>
</dbReference>
<feature type="region of interest" description="Disordered" evidence="1">
    <location>
        <begin position="1"/>
        <end position="25"/>
    </location>
</feature>
<keyword evidence="3" id="KW-0808">Transferase</keyword>
<dbReference type="AlphaFoldDB" id="A0A543NNH6"/>
<dbReference type="PANTHER" id="PTHR34220">
    <property type="entry name" value="SENSOR HISTIDINE KINASE YPDA"/>
    <property type="match status" value="1"/>
</dbReference>
<evidence type="ECO:0000259" key="2">
    <source>
        <dbReference type="SMART" id="SM00387"/>
    </source>
</evidence>
<dbReference type="InterPro" id="IPR036890">
    <property type="entry name" value="HATPase_C_sf"/>
</dbReference>
<dbReference type="RefSeq" id="WP_141924722.1">
    <property type="nucleotide sequence ID" value="NZ_VFQC01000001.1"/>
</dbReference>
<dbReference type="PANTHER" id="PTHR34220:SF7">
    <property type="entry name" value="SENSOR HISTIDINE KINASE YPDA"/>
    <property type="match status" value="1"/>
</dbReference>
<evidence type="ECO:0000313" key="3">
    <source>
        <dbReference type="EMBL" id="TQN33347.1"/>
    </source>
</evidence>
<dbReference type="GO" id="GO:0000155">
    <property type="term" value="F:phosphorelay sensor kinase activity"/>
    <property type="evidence" value="ECO:0007669"/>
    <property type="project" value="InterPro"/>
</dbReference>